<reference evidence="8 9" key="1">
    <citation type="journal article" date="2010" name="Int. J. Syst. Evol. Microbiol.">
        <title>Vagococcus penaei sp. nov., isolated from spoilage microbiota of cooked shrimp (Penaeus vannamei).</title>
        <authorList>
            <person name="Jaffres E."/>
            <person name="Prevost H."/>
            <person name="Rossero A."/>
            <person name="Joffraud J.J."/>
            <person name="Dousset X."/>
        </authorList>
    </citation>
    <scope>NUCLEOTIDE SEQUENCE [LARGE SCALE GENOMIC DNA]</scope>
    <source>
        <strain evidence="8 9">CD276</strain>
    </source>
</reference>
<evidence type="ECO:0000313" key="8">
    <source>
        <dbReference type="EMBL" id="AQP52860.1"/>
    </source>
</evidence>
<dbReference type="GO" id="GO:0005886">
    <property type="term" value="C:plasma membrane"/>
    <property type="evidence" value="ECO:0007669"/>
    <property type="project" value="UniProtKB-SubCell"/>
</dbReference>
<evidence type="ECO:0000259" key="7">
    <source>
        <dbReference type="Pfam" id="PF02308"/>
    </source>
</evidence>
<dbReference type="EMBL" id="CP019609">
    <property type="protein sequence ID" value="AQP52860.1"/>
    <property type="molecule type" value="Genomic_DNA"/>
</dbReference>
<evidence type="ECO:0000256" key="4">
    <source>
        <dbReference type="ARBA" id="ARBA00022692"/>
    </source>
</evidence>
<evidence type="ECO:0000256" key="1">
    <source>
        <dbReference type="ARBA" id="ARBA00004651"/>
    </source>
</evidence>
<evidence type="ECO:0000313" key="9">
    <source>
        <dbReference type="Proteomes" id="UP000188246"/>
    </source>
</evidence>
<accession>A0A1Q2D3A9</accession>
<feature type="domain" description="MgtC/SapB/SrpB/YhiD N-terminal" evidence="7">
    <location>
        <begin position="12"/>
        <end position="148"/>
    </location>
</feature>
<dbReference type="KEGG" id="vpi:BW732_00560"/>
<evidence type="ECO:0000256" key="3">
    <source>
        <dbReference type="ARBA" id="ARBA00022475"/>
    </source>
</evidence>
<keyword evidence="6" id="KW-0472">Membrane</keyword>
<evidence type="ECO:0000256" key="2">
    <source>
        <dbReference type="ARBA" id="ARBA00009298"/>
    </source>
</evidence>
<keyword evidence="4" id="KW-0812">Transmembrane</keyword>
<keyword evidence="5" id="KW-1133">Transmembrane helix</keyword>
<dbReference type="AlphaFoldDB" id="A0A1Q2D3A9"/>
<proteinExistence type="inferred from homology"/>
<dbReference type="PRINTS" id="PR01837">
    <property type="entry name" value="MGTCSAPBPROT"/>
</dbReference>
<dbReference type="PANTHER" id="PTHR33778">
    <property type="entry name" value="PROTEIN MGTC"/>
    <property type="match status" value="1"/>
</dbReference>
<dbReference type="OrthoDB" id="9811198at2"/>
<sequence length="234" mass="26028">MLVSEKEIFLRLAISLFFSGIIGLEREKNQSNAGIKTHSLVGISATLIAMIQVEISHDALKSAIAHPELISLFGADPSRLTAQVISGIGFLGAGTIIVTKRSISGLTTAASIWSVACLGIAVGMGYFFLSFASFLVIFSILFLFKRILRISVPTKLVIKYIGGTETLEEIKEVLQQLKLKYTTIKYDVRMYGDIRVYSNVFEIESLDRKYFDKLLNKLANNEHIINCEQTRIEL</sequence>
<evidence type="ECO:0000256" key="6">
    <source>
        <dbReference type="ARBA" id="ARBA00023136"/>
    </source>
</evidence>
<dbReference type="InterPro" id="IPR049177">
    <property type="entry name" value="MgtC_SapB_SrpB_YhiD_N"/>
</dbReference>
<dbReference type="Proteomes" id="UP000188246">
    <property type="component" value="Chromosome"/>
</dbReference>
<protein>
    <recommendedName>
        <fullName evidence="7">MgtC/SapB/SrpB/YhiD N-terminal domain-containing protein</fullName>
    </recommendedName>
</protein>
<evidence type="ECO:0000256" key="5">
    <source>
        <dbReference type="ARBA" id="ARBA00022989"/>
    </source>
</evidence>
<dbReference type="Pfam" id="PF02308">
    <property type="entry name" value="MgtC"/>
    <property type="match status" value="1"/>
</dbReference>
<comment type="similarity">
    <text evidence="2">Belongs to the MgtC/SapB family.</text>
</comment>
<dbReference type="InterPro" id="IPR003416">
    <property type="entry name" value="MgtC/SapB/SrpB/YhiD_fam"/>
</dbReference>
<keyword evidence="3" id="KW-1003">Cell membrane</keyword>
<name>A0A1Q2D3A9_9ENTE</name>
<dbReference type="PANTHER" id="PTHR33778:SF1">
    <property type="entry name" value="MAGNESIUM TRANSPORTER YHID-RELATED"/>
    <property type="match status" value="1"/>
</dbReference>
<gene>
    <name evidence="8" type="ORF">BW732_00560</name>
</gene>
<comment type="subcellular location">
    <subcellularLocation>
        <location evidence="1">Cell membrane</location>
        <topology evidence="1">Multi-pass membrane protein</topology>
    </subcellularLocation>
</comment>
<organism evidence="8 9">
    <name type="scientific">Vagococcus penaei</name>
    <dbReference type="NCBI Taxonomy" id="633807"/>
    <lineage>
        <taxon>Bacteria</taxon>
        <taxon>Bacillati</taxon>
        <taxon>Bacillota</taxon>
        <taxon>Bacilli</taxon>
        <taxon>Lactobacillales</taxon>
        <taxon>Enterococcaceae</taxon>
        <taxon>Vagococcus</taxon>
    </lineage>
</organism>
<dbReference type="STRING" id="633807.BW732_00560"/>
<keyword evidence="9" id="KW-1185">Reference proteome</keyword>